<organism evidence="2 3">
    <name type="scientific">Phytophthora cactorum</name>
    <dbReference type="NCBI Taxonomy" id="29920"/>
    <lineage>
        <taxon>Eukaryota</taxon>
        <taxon>Sar</taxon>
        <taxon>Stramenopiles</taxon>
        <taxon>Oomycota</taxon>
        <taxon>Peronosporomycetes</taxon>
        <taxon>Peronosporales</taxon>
        <taxon>Peronosporaceae</taxon>
        <taxon>Phytophthora</taxon>
    </lineage>
</organism>
<dbReference type="Proteomes" id="UP000736787">
    <property type="component" value="Unassembled WGS sequence"/>
</dbReference>
<feature type="region of interest" description="Disordered" evidence="1">
    <location>
        <begin position="57"/>
        <end position="100"/>
    </location>
</feature>
<name>A0A8T1BVF0_9STRA</name>
<feature type="compositionally biased region" description="Basic and acidic residues" evidence="1">
    <location>
        <begin position="91"/>
        <end position="100"/>
    </location>
</feature>
<dbReference type="AlphaFoldDB" id="A0A8T1BVF0"/>
<evidence type="ECO:0000313" key="3">
    <source>
        <dbReference type="Proteomes" id="UP000736787"/>
    </source>
</evidence>
<dbReference type="EMBL" id="RCMK01000873">
    <property type="protein sequence ID" value="KAG2909298.1"/>
    <property type="molecule type" value="Genomic_DNA"/>
</dbReference>
<reference evidence="2" key="1">
    <citation type="submission" date="2018-10" db="EMBL/GenBank/DDBJ databases">
        <title>Effector identification in a new, highly contiguous assembly of the strawberry crown rot pathogen Phytophthora cactorum.</title>
        <authorList>
            <person name="Armitage A.D."/>
            <person name="Nellist C.F."/>
            <person name="Bates H."/>
            <person name="Vickerstaff R.J."/>
            <person name="Harrison R.J."/>
        </authorList>
    </citation>
    <scope>NUCLEOTIDE SEQUENCE</scope>
    <source>
        <strain evidence="2">4040</strain>
    </source>
</reference>
<proteinExistence type="predicted"/>
<feature type="compositionally biased region" description="Basic and acidic residues" evidence="1">
    <location>
        <begin position="62"/>
        <end position="75"/>
    </location>
</feature>
<accession>A0A8T1BVF0</accession>
<sequence length="100" mass="11198">MQQALDTRHSVVSAIDGAHDHCTTDVSMSEYVSEIPEVSAPTSPRADTKYVVTEKMMTTESRSNREAIHRPNDSRRRCHSCQPPHGCSSFHLERTNSDQA</sequence>
<evidence type="ECO:0000256" key="1">
    <source>
        <dbReference type="SAM" id="MobiDB-lite"/>
    </source>
</evidence>
<evidence type="ECO:0000313" key="2">
    <source>
        <dbReference type="EMBL" id="KAG2909298.1"/>
    </source>
</evidence>
<comment type="caution">
    <text evidence="2">The sequence shown here is derived from an EMBL/GenBank/DDBJ whole genome shotgun (WGS) entry which is preliminary data.</text>
</comment>
<protein>
    <submittedName>
        <fullName evidence="2">Uncharacterized protein</fullName>
    </submittedName>
</protein>
<gene>
    <name evidence="2" type="ORF">PC117_g19706</name>
</gene>